<dbReference type="Gene3D" id="3.30.40.10">
    <property type="entry name" value="Zinc/RING finger domain, C3HC4 (zinc finger)"/>
    <property type="match status" value="1"/>
</dbReference>
<organism evidence="5 6">
    <name type="scientific">Adineta steineri</name>
    <dbReference type="NCBI Taxonomy" id="433720"/>
    <lineage>
        <taxon>Eukaryota</taxon>
        <taxon>Metazoa</taxon>
        <taxon>Spiralia</taxon>
        <taxon>Gnathifera</taxon>
        <taxon>Rotifera</taxon>
        <taxon>Eurotatoria</taxon>
        <taxon>Bdelloidea</taxon>
        <taxon>Adinetida</taxon>
        <taxon>Adinetidae</taxon>
        <taxon>Adineta</taxon>
    </lineage>
</organism>
<dbReference type="GO" id="GO:0008270">
    <property type="term" value="F:zinc ion binding"/>
    <property type="evidence" value="ECO:0007669"/>
    <property type="project" value="UniProtKB-KW"/>
</dbReference>
<accession>A0A819LWM6</accession>
<dbReference type="EMBL" id="CAJOAY010002653">
    <property type="protein sequence ID" value="CAF3969157.1"/>
    <property type="molecule type" value="Genomic_DNA"/>
</dbReference>
<feature type="domain" description="Zinc finger C3HC4 RING-type" evidence="4">
    <location>
        <begin position="22"/>
        <end position="50"/>
    </location>
</feature>
<dbReference type="SUPFAM" id="SSF57850">
    <property type="entry name" value="RING/U-box"/>
    <property type="match status" value="1"/>
</dbReference>
<evidence type="ECO:0000259" key="4">
    <source>
        <dbReference type="Pfam" id="PF00097"/>
    </source>
</evidence>
<sequence>MATPLSSSTASSTILENLVKYAICFDFYDDTRLLPCSHTSCYKCIEKLCQDAEAVIECFNSSLSLKTKYDHCC</sequence>
<evidence type="ECO:0000256" key="3">
    <source>
        <dbReference type="ARBA" id="ARBA00022833"/>
    </source>
</evidence>
<dbReference type="InterPro" id="IPR013083">
    <property type="entry name" value="Znf_RING/FYVE/PHD"/>
</dbReference>
<proteinExistence type="predicted"/>
<keyword evidence="3" id="KW-0862">Zinc</keyword>
<name>A0A819LWM6_9BILA</name>
<protein>
    <recommendedName>
        <fullName evidence="4">Zinc finger C3HC4 RING-type domain-containing protein</fullName>
    </recommendedName>
</protein>
<comment type="caution">
    <text evidence="5">The sequence shown here is derived from an EMBL/GenBank/DDBJ whole genome shotgun (WGS) entry which is preliminary data.</text>
</comment>
<gene>
    <name evidence="5" type="ORF">OKA104_LOCUS28000</name>
</gene>
<dbReference type="Proteomes" id="UP000663881">
    <property type="component" value="Unassembled WGS sequence"/>
</dbReference>
<keyword evidence="2" id="KW-0863">Zinc-finger</keyword>
<evidence type="ECO:0000313" key="5">
    <source>
        <dbReference type="EMBL" id="CAF3969157.1"/>
    </source>
</evidence>
<keyword evidence="1" id="KW-0479">Metal-binding</keyword>
<reference evidence="5" key="1">
    <citation type="submission" date="2021-02" db="EMBL/GenBank/DDBJ databases">
        <authorList>
            <person name="Nowell W R."/>
        </authorList>
    </citation>
    <scope>NUCLEOTIDE SEQUENCE</scope>
</reference>
<dbReference type="InterPro" id="IPR018957">
    <property type="entry name" value="Znf_C3HC4_RING-type"/>
</dbReference>
<evidence type="ECO:0000313" key="6">
    <source>
        <dbReference type="Proteomes" id="UP000663881"/>
    </source>
</evidence>
<evidence type="ECO:0000256" key="2">
    <source>
        <dbReference type="ARBA" id="ARBA00022771"/>
    </source>
</evidence>
<dbReference type="Pfam" id="PF00097">
    <property type="entry name" value="zf-C3HC4"/>
    <property type="match status" value="1"/>
</dbReference>
<dbReference type="AlphaFoldDB" id="A0A819LWM6"/>
<evidence type="ECO:0000256" key="1">
    <source>
        <dbReference type="ARBA" id="ARBA00022723"/>
    </source>
</evidence>